<dbReference type="EMBL" id="JABFHI010000001">
    <property type="protein sequence ID" value="NOG30973.1"/>
    <property type="molecule type" value="Genomic_DNA"/>
</dbReference>
<organism evidence="2 3">
    <name type="scientific">Vreelandella azerica</name>
    <dbReference type="NCBI Taxonomy" id="2732867"/>
    <lineage>
        <taxon>Bacteria</taxon>
        <taxon>Pseudomonadati</taxon>
        <taxon>Pseudomonadota</taxon>
        <taxon>Gammaproteobacteria</taxon>
        <taxon>Oceanospirillales</taxon>
        <taxon>Halomonadaceae</taxon>
        <taxon>Vreelandella</taxon>
    </lineage>
</organism>
<protein>
    <submittedName>
        <fullName evidence="2">Toll/interleukin-1 receptor domain-containing protein</fullName>
    </submittedName>
</protein>
<dbReference type="Pfam" id="PF13676">
    <property type="entry name" value="TIR_2"/>
    <property type="match status" value="1"/>
</dbReference>
<gene>
    <name evidence="2" type="ORF">HLB35_02910</name>
</gene>
<dbReference type="GO" id="GO:0007165">
    <property type="term" value="P:signal transduction"/>
    <property type="evidence" value="ECO:0007669"/>
    <property type="project" value="InterPro"/>
</dbReference>
<evidence type="ECO:0000313" key="2">
    <source>
        <dbReference type="EMBL" id="NOG30973.1"/>
    </source>
</evidence>
<reference evidence="2 3" key="2">
    <citation type="submission" date="2020-06" db="EMBL/GenBank/DDBJ databases">
        <title>Halomonas songnenensis sp. nov., a moderately halophilic bacterium isolated from saline and alkaline soils.</title>
        <authorList>
            <person name="Jiang J."/>
            <person name="Pan Y."/>
        </authorList>
    </citation>
    <scope>NUCLEOTIDE SEQUENCE [LARGE SCALE GENOMIC DNA]</scope>
    <source>
        <strain evidence="2 3">TBZ9</strain>
    </source>
</reference>
<feature type="domain" description="TIR" evidence="1">
    <location>
        <begin position="4"/>
        <end position="59"/>
    </location>
</feature>
<comment type="caution">
    <text evidence="2">The sequence shown here is derived from an EMBL/GenBank/DDBJ whole genome shotgun (WGS) entry which is preliminary data.</text>
</comment>
<dbReference type="Proteomes" id="UP000588806">
    <property type="component" value="Unassembled WGS sequence"/>
</dbReference>
<evidence type="ECO:0000259" key="1">
    <source>
        <dbReference type="Pfam" id="PF13676"/>
    </source>
</evidence>
<reference evidence="2 3" key="1">
    <citation type="submission" date="2020-05" db="EMBL/GenBank/DDBJ databases">
        <authorList>
            <person name="Ruan W."/>
            <person name="Jeon C.O."/>
            <person name="Chun B.H."/>
        </authorList>
    </citation>
    <scope>NUCLEOTIDE SEQUENCE [LARGE SCALE GENOMIC DNA]</scope>
    <source>
        <strain evidence="2 3">TBZ9</strain>
    </source>
</reference>
<dbReference type="AlphaFoldDB" id="A0A7Y3XA66"/>
<proteinExistence type="predicted"/>
<dbReference type="InterPro" id="IPR035897">
    <property type="entry name" value="Toll_tir_struct_dom_sf"/>
</dbReference>
<dbReference type="Gene3D" id="3.40.50.10140">
    <property type="entry name" value="Toll/interleukin-1 receptor homology (TIR) domain"/>
    <property type="match status" value="1"/>
</dbReference>
<keyword evidence="2" id="KW-0675">Receptor</keyword>
<dbReference type="SUPFAM" id="SSF52200">
    <property type="entry name" value="Toll/Interleukin receptor TIR domain"/>
    <property type="match status" value="1"/>
</dbReference>
<dbReference type="InterPro" id="IPR000157">
    <property type="entry name" value="TIR_dom"/>
</dbReference>
<sequence length="116" mass="13631">MVTAEEIMHGLDQSTLFVIFLSNAALESEWVKEELSVAKRYLDEGKLKRIYPIIIDDELTYSDSRIPNWLKESTNIQHILRPRVAAKKINARLVELSWDIHPQLKEKKKYLLVEMH</sequence>
<name>A0A7Y3XA66_9GAMM</name>
<keyword evidence="3" id="KW-1185">Reference proteome</keyword>
<accession>A0A7Y3XA66</accession>
<evidence type="ECO:0000313" key="3">
    <source>
        <dbReference type="Proteomes" id="UP000588806"/>
    </source>
</evidence>